<keyword evidence="1" id="KW-0378">Hydrolase</keyword>
<sequence length="59" mass="6674">VGIGRARGGRAVINHVLGKFDKNDEIMISNTLDKVDNAVNYYLQTNDFQKTMQKYNGLK</sequence>
<accession>A0A7Z6RB95</accession>
<name>A0A7Z6RB95_STRAG</name>
<evidence type="ECO:0000313" key="2">
    <source>
        <dbReference type="Proteomes" id="UP000256718"/>
    </source>
</evidence>
<dbReference type="GO" id="GO:0004045">
    <property type="term" value="F:peptidyl-tRNA hydrolase activity"/>
    <property type="evidence" value="ECO:0007669"/>
    <property type="project" value="InterPro"/>
</dbReference>
<gene>
    <name evidence="1" type="ORF">C4618_09325</name>
</gene>
<dbReference type="InterPro" id="IPR001328">
    <property type="entry name" value="Pept_tRNA_hydro"/>
</dbReference>
<organism evidence="1 2">
    <name type="scientific">Streptococcus agalactiae</name>
    <dbReference type="NCBI Taxonomy" id="1311"/>
    <lineage>
        <taxon>Bacteria</taxon>
        <taxon>Bacillati</taxon>
        <taxon>Bacillota</taxon>
        <taxon>Bacilli</taxon>
        <taxon>Lactobacillales</taxon>
        <taxon>Streptococcaceae</taxon>
        <taxon>Streptococcus</taxon>
    </lineage>
</organism>
<dbReference type="Pfam" id="PF01195">
    <property type="entry name" value="Pept_tRNA_hydro"/>
    <property type="match status" value="1"/>
</dbReference>
<proteinExistence type="predicted"/>
<reference evidence="1 2" key="1">
    <citation type="journal article" date="2018" name="Emerg. Microbes Infect.">
        <title>Phenotypic and molecular analysis of nontypeable Group B streptococci: identification of cps2a and hybrid cps2a/cps5 Group B streptococcal capsule gene clusters.</title>
        <authorList>
            <person name="Alhhazmi A."/>
            <person name="Tyrrell G.J."/>
        </authorList>
    </citation>
    <scope>NUCLEOTIDE SEQUENCE [LARGE SCALE GENOMIC DNA]</scope>
    <source>
        <strain evidence="1 2">PLGBS17</strain>
    </source>
</reference>
<protein>
    <submittedName>
        <fullName evidence="1">Aminoacyl-tRNA hydrolase</fullName>
    </submittedName>
</protein>
<dbReference type="InterPro" id="IPR036416">
    <property type="entry name" value="Pept_tRNA_hydro_sf"/>
</dbReference>
<comment type="caution">
    <text evidence="1">The sequence shown here is derived from an EMBL/GenBank/DDBJ whole genome shotgun (WGS) entry which is preliminary data.</text>
</comment>
<feature type="non-terminal residue" evidence="1">
    <location>
        <position position="1"/>
    </location>
</feature>
<dbReference type="SUPFAM" id="SSF53178">
    <property type="entry name" value="Peptidyl-tRNA hydrolase-like"/>
    <property type="match status" value="1"/>
</dbReference>
<dbReference type="EMBL" id="QHGZ01000195">
    <property type="protein sequence ID" value="RDY79253.1"/>
    <property type="molecule type" value="Genomic_DNA"/>
</dbReference>
<evidence type="ECO:0000313" key="1">
    <source>
        <dbReference type="EMBL" id="RDY79253.1"/>
    </source>
</evidence>
<dbReference type="Gene3D" id="3.40.50.1470">
    <property type="entry name" value="Peptidyl-tRNA hydrolase"/>
    <property type="match status" value="1"/>
</dbReference>
<dbReference type="Proteomes" id="UP000256718">
    <property type="component" value="Unassembled WGS sequence"/>
</dbReference>
<dbReference type="AlphaFoldDB" id="A0A7Z6RB95"/>